<evidence type="ECO:0008006" key="4">
    <source>
        <dbReference type="Google" id="ProtNLM"/>
    </source>
</evidence>
<proteinExistence type="predicted"/>
<dbReference type="InterPro" id="IPR051848">
    <property type="entry name" value="PGIP"/>
</dbReference>
<dbReference type="RefSeq" id="WP_158267295.1">
    <property type="nucleotide sequence ID" value="NZ_JAERMS010000046.1"/>
</dbReference>
<keyword evidence="3" id="KW-1185">Reference proteome</keyword>
<dbReference type="InterPro" id="IPR013783">
    <property type="entry name" value="Ig-like_fold"/>
</dbReference>
<accession>A0ABS3M7T6</accession>
<reference evidence="2 3" key="1">
    <citation type="submission" date="2021-01" db="EMBL/GenBank/DDBJ databases">
        <title>Prevotella A2931 sp. nov.</title>
        <authorList>
            <person name="Buhl M."/>
            <person name="Oberhettinger P."/>
        </authorList>
    </citation>
    <scope>NUCLEOTIDE SEQUENCE [LARGE SCALE GENOMIC DNA]</scope>
    <source>
        <strain evidence="2 3">A2931</strain>
    </source>
</reference>
<dbReference type="Gene3D" id="3.80.10.10">
    <property type="entry name" value="Ribonuclease Inhibitor"/>
    <property type="match status" value="1"/>
</dbReference>
<gene>
    <name evidence="2" type="ORF">JHU38_10935</name>
</gene>
<dbReference type="PANTHER" id="PTHR48059:SF30">
    <property type="entry name" value="OS06G0587000 PROTEIN"/>
    <property type="match status" value="1"/>
</dbReference>
<dbReference type="EMBL" id="JAERMS010000046">
    <property type="protein sequence ID" value="MBO1364271.1"/>
    <property type="molecule type" value="Genomic_DNA"/>
</dbReference>
<dbReference type="InterPro" id="IPR032675">
    <property type="entry name" value="LRR_dom_sf"/>
</dbReference>
<dbReference type="SUPFAM" id="SSF52058">
    <property type="entry name" value="L domain-like"/>
    <property type="match status" value="1"/>
</dbReference>
<dbReference type="PROSITE" id="PS51257">
    <property type="entry name" value="PROKAR_LIPOPROTEIN"/>
    <property type="match status" value="1"/>
</dbReference>
<protein>
    <recommendedName>
        <fullName evidence="4">BACON domain-containing protein</fullName>
    </recommendedName>
</protein>
<comment type="caution">
    <text evidence="2">The sequence shown here is derived from an EMBL/GenBank/DDBJ whole genome shotgun (WGS) entry which is preliminary data.</text>
</comment>
<evidence type="ECO:0000256" key="1">
    <source>
        <dbReference type="ARBA" id="ARBA00004196"/>
    </source>
</evidence>
<dbReference type="Proteomes" id="UP000664265">
    <property type="component" value="Unassembled WGS sequence"/>
</dbReference>
<dbReference type="PANTHER" id="PTHR48059">
    <property type="entry name" value="POLYGALACTURONASE INHIBITOR 1"/>
    <property type="match status" value="1"/>
</dbReference>
<dbReference type="InterPro" id="IPR001611">
    <property type="entry name" value="Leu-rich_rpt"/>
</dbReference>
<evidence type="ECO:0000313" key="2">
    <source>
        <dbReference type="EMBL" id="MBO1364271.1"/>
    </source>
</evidence>
<comment type="subcellular location">
    <subcellularLocation>
        <location evidence="1">Cell envelope</location>
    </subcellularLocation>
</comment>
<evidence type="ECO:0000313" key="3">
    <source>
        <dbReference type="Proteomes" id="UP000664265"/>
    </source>
</evidence>
<organism evidence="2 3">
    <name type="scientific">Prevotella illustrans</name>
    <dbReference type="NCBI Taxonomy" id="2800387"/>
    <lineage>
        <taxon>Bacteria</taxon>
        <taxon>Pseudomonadati</taxon>
        <taxon>Bacteroidota</taxon>
        <taxon>Bacteroidia</taxon>
        <taxon>Bacteroidales</taxon>
        <taxon>Prevotellaceae</taxon>
        <taxon>Prevotella</taxon>
    </lineage>
</organism>
<dbReference type="Gene3D" id="2.60.40.10">
    <property type="entry name" value="Immunoglobulins"/>
    <property type="match status" value="2"/>
</dbReference>
<name>A0ABS3M7T6_9BACT</name>
<sequence length="468" mass="51929">MKKERTTRPITMETVTICLCAFLCACQDFTDNTGFAVQGEDFKFGNDVIRLGFNEQEYESDVYASAPWRVKTNVDWLNMIMANGPGNGRYKMKAWANPSLVQREGTVTGWITAEHTWTQTVIQEGVGMKLNQSTFMVSISEQTLRIPFTTAVNYTCALPQNCDWLELKSQPSATPGEIKDLELEITVKKLTGGEERQAEITLNGANGISLPVQIVQSTKIVEKTDIDYLKDFYRNANGANWIKKWNLEAPLKTDAVNWPGVTVVNGRVTEIVFVTPNHIVGDITPLCHLSELVTLKFKHQKIAGIPEEIGMLKKLNTLWIIECAGKGAVPKSLADCKLLTALNLSNHPTATPAGFANSFTGNFGDLLKNEALRSIKIYLNAFTGTIPTLPLDDEGRPTIWKDLRELYIYNNPLSGGIPVGYGYLFDKGATGNISNCGLSGKIPEDLKRSAFYQRHRASLFLKGNSLYE</sequence>
<dbReference type="Pfam" id="PF00560">
    <property type="entry name" value="LRR_1"/>
    <property type="match status" value="1"/>
</dbReference>